<accession>A0A376B3E7</accession>
<evidence type="ECO:0000256" key="3">
    <source>
        <dbReference type="RuleBase" id="RU367117"/>
    </source>
</evidence>
<keyword evidence="3" id="KW-0963">Cytoplasm</keyword>
<dbReference type="Gene3D" id="2.60.40.1970">
    <property type="entry name" value="YEATS domain"/>
    <property type="match status" value="1"/>
</dbReference>
<comment type="subcellular location">
    <subcellularLocation>
        <location evidence="3">Nucleus</location>
    </subcellularLocation>
    <subcellularLocation>
        <location evidence="3">Cytoplasm</location>
    </subcellularLocation>
</comment>
<dbReference type="EMBL" id="UFAJ01000095">
    <property type="protein sequence ID" value="SSD59132.1"/>
    <property type="molecule type" value="Genomic_DNA"/>
</dbReference>
<keyword evidence="3" id="KW-0804">Transcription</keyword>
<dbReference type="InterPro" id="IPR038704">
    <property type="entry name" value="YEAST_sf"/>
</dbReference>
<dbReference type="Pfam" id="PF03366">
    <property type="entry name" value="YEATS"/>
    <property type="match status" value="1"/>
</dbReference>
<dbReference type="OrthoDB" id="3970815at2759"/>
<keyword evidence="3" id="KW-0010">Activator</keyword>
<dbReference type="GO" id="GO:0006281">
    <property type="term" value="P:DNA repair"/>
    <property type="evidence" value="ECO:0007669"/>
    <property type="project" value="UniProtKB-UniRule"/>
</dbReference>
<dbReference type="GO" id="GO:0000812">
    <property type="term" value="C:Swr1 complex"/>
    <property type="evidence" value="ECO:0007669"/>
    <property type="project" value="UniProtKB-UniRule"/>
</dbReference>
<keyword evidence="1 2" id="KW-0539">Nucleus</keyword>
<keyword evidence="3" id="KW-0156">Chromatin regulator</keyword>
<dbReference type="PROSITE" id="PS51037">
    <property type="entry name" value="YEATS"/>
    <property type="match status" value="1"/>
</dbReference>
<evidence type="ECO:0000256" key="2">
    <source>
        <dbReference type="PROSITE-ProRule" id="PRU00376"/>
    </source>
</evidence>
<keyword evidence="3" id="KW-0227">DNA damage</keyword>
<keyword evidence="3" id="KW-0234">DNA repair</keyword>
<dbReference type="VEuPathDB" id="FungiDB:SCODWIG_00893"/>
<sequence>MSSDSVIDNKRIKKLAISKPIVYGNTAKKLEESARTDYIPKEHTHLWTVFVKSPTINGDQDLTKYIKKVIFKLHETYPNSIRTIEQPPFEVTETGWGEFEINIKIVFQDGSNEKIINFYHLLRLHPYYMIPNVSTDNGTPNNGTNANKDIKNTHTIVPAFKKQNVIAKDGEKLKIDEDKGHVQSLFFDEIVFNEPYIKFFQHNLLAPSILPNNKTDAKIQPFSRQLELEEIKRLDVATEEVEKQIKEYHQKLIDLQK</sequence>
<dbReference type="GO" id="GO:0005737">
    <property type="term" value="C:cytoplasm"/>
    <property type="evidence" value="ECO:0007669"/>
    <property type="project" value="UniProtKB-SubCell"/>
</dbReference>
<keyword evidence="3" id="KW-0175">Coiled coil</keyword>
<reference evidence="6" key="1">
    <citation type="submission" date="2018-06" db="EMBL/GenBank/DDBJ databases">
        <authorList>
            <person name="Guldener U."/>
        </authorList>
    </citation>
    <scope>NUCLEOTIDE SEQUENCE [LARGE SCALE GENOMIC DNA]</scope>
    <source>
        <strain evidence="6">UTAD17</strain>
    </source>
</reference>
<evidence type="ECO:0000259" key="4">
    <source>
        <dbReference type="PROSITE" id="PS51037"/>
    </source>
</evidence>
<comment type="similarity">
    <text evidence="3">Belongs to the YAF9 family.</text>
</comment>
<evidence type="ECO:0000256" key="1">
    <source>
        <dbReference type="ARBA" id="ARBA00023242"/>
    </source>
</evidence>
<comment type="function">
    <text evidence="3">Component of the SWR1 complex which mediates the ATP-dependent exchange of histone H2A for an H2A variant leading to transcriptional regulation of selected genes by chromatin remodeling. Component of the NuA4 histone acetyltransferase complex which is involved in transcriptional activation of selected genes principally by acetylation of nucleosomal histones H4 and H2A. The NuA4 complex is also involved in DNA repair. Yaf9 may also be required for viability in conditions in which the structural integrity of the spindle is compromised.</text>
</comment>
<gene>
    <name evidence="3" type="primary">YAF9</name>
    <name evidence="5" type="ORF">SCODWIG_00893</name>
</gene>
<comment type="subunit">
    <text evidence="3">Component of the SWR1 chromatin-remodeling complex and of the NuA4 histone acetyltransferase complex.</text>
</comment>
<dbReference type="GO" id="GO:0006355">
    <property type="term" value="P:regulation of DNA-templated transcription"/>
    <property type="evidence" value="ECO:0007669"/>
    <property type="project" value="InterPro"/>
</dbReference>
<dbReference type="GO" id="GO:0006325">
    <property type="term" value="P:chromatin organization"/>
    <property type="evidence" value="ECO:0007669"/>
    <property type="project" value="UniProtKB-KW"/>
</dbReference>
<protein>
    <recommendedName>
        <fullName evidence="3">Protein AF-9 homolog</fullName>
    </recommendedName>
</protein>
<organism evidence="5 6">
    <name type="scientific">Saccharomycodes ludwigii</name>
    <dbReference type="NCBI Taxonomy" id="36035"/>
    <lineage>
        <taxon>Eukaryota</taxon>
        <taxon>Fungi</taxon>
        <taxon>Dikarya</taxon>
        <taxon>Ascomycota</taxon>
        <taxon>Saccharomycotina</taxon>
        <taxon>Saccharomycetes</taxon>
        <taxon>Saccharomycodales</taxon>
        <taxon>Saccharomycodaceae</taxon>
        <taxon>Saccharomycodes</taxon>
    </lineage>
</organism>
<comment type="domain">
    <text evidence="3">The coiled-coil domain is required for assembly into the NuA4 complex.</text>
</comment>
<dbReference type="InterPro" id="IPR005033">
    <property type="entry name" value="YEATS"/>
</dbReference>
<evidence type="ECO:0000313" key="5">
    <source>
        <dbReference type="EMBL" id="SSD59132.1"/>
    </source>
</evidence>
<name>A0A376B3E7_9ASCO</name>
<dbReference type="PANTHER" id="PTHR23195">
    <property type="entry name" value="YEATS DOMAIN"/>
    <property type="match status" value="1"/>
</dbReference>
<dbReference type="InterPro" id="IPR055129">
    <property type="entry name" value="YEATS_dom"/>
</dbReference>
<evidence type="ECO:0000313" key="6">
    <source>
        <dbReference type="Proteomes" id="UP000262825"/>
    </source>
</evidence>
<feature type="domain" description="YEATS" evidence="4">
    <location>
        <begin position="11"/>
        <end position="206"/>
    </location>
</feature>
<keyword evidence="6" id="KW-1185">Reference proteome</keyword>
<keyword evidence="3" id="KW-0805">Transcription regulation</keyword>
<proteinExistence type="inferred from homology"/>
<dbReference type="AlphaFoldDB" id="A0A376B3E7"/>
<dbReference type="Proteomes" id="UP000262825">
    <property type="component" value="Unassembled WGS sequence"/>
</dbReference>